<dbReference type="Proteomes" id="UP001472866">
    <property type="component" value="Chromosome 05"/>
</dbReference>
<dbReference type="PANTHER" id="PTHR31551">
    <property type="entry name" value="PRE-MRNA-SPLICING FACTOR CWF18"/>
    <property type="match status" value="1"/>
</dbReference>
<protein>
    <submittedName>
        <fullName evidence="2">Cwf18 pre-mRNA splicing factor</fullName>
    </submittedName>
</protein>
<evidence type="ECO:0000256" key="1">
    <source>
        <dbReference type="SAM" id="Coils"/>
    </source>
</evidence>
<dbReference type="EMBL" id="CP151505">
    <property type="protein sequence ID" value="WZN61947.1"/>
    <property type="molecule type" value="Genomic_DNA"/>
</dbReference>
<gene>
    <name evidence="2" type="ORF">HKI87_05g34830</name>
</gene>
<dbReference type="InterPro" id="IPR013169">
    <property type="entry name" value="mRNA_splic_Cwf18-like"/>
</dbReference>
<keyword evidence="3" id="KW-1185">Reference proteome</keyword>
<organism evidence="2 3">
    <name type="scientific">Chloropicon roscoffensis</name>
    <dbReference type="NCBI Taxonomy" id="1461544"/>
    <lineage>
        <taxon>Eukaryota</taxon>
        <taxon>Viridiplantae</taxon>
        <taxon>Chlorophyta</taxon>
        <taxon>Chloropicophyceae</taxon>
        <taxon>Chloropicales</taxon>
        <taxon>Chloropicaceae</taxon>
        <taxon>Chloropicon</taxon>
    </lineage>
</organism>
<dbReference type="GO" id="GO:0071014">
    <property type="term" value="C:post-mRNA release spliceosomal complex"/>
    <property type="evidence" value="ECO:0007669"/>
    <property type="project" value="TreeGrafter"/>
</dbReference>
<evidence type="ECO:0000313" key="3">
    <source>
        <dbReference type="Proteomes" id="UP001472866"/>
    </source>
</evidence>
<feature type="coiled-coil region" evidence="1">
    <location>
        <begin position="98"/>
        <end position="125"/>
    </location>
</feature>
<dbReference type="PANTHER" id="PTHR31551:SF1">
    <property type="entry name" value="COILED-COIL DOMAIN-CONTAINING PROTEIN 12"/>
    <property type="match status" value="1"/>
</dbReference>
<reference evidence="2 3" key="1">
    <citation type="submission" date="2024-03" db="EMBL/GenBank/DDBJ databases">
        <title>Complete genome sequence of the green alga Chloropicon roscoffensis RCC1871.</title>
        <authorList>
            <person name="Lemieux C."/>
            <person name="Pombert J.-F."/>
            <person name="Otis C."/>
            <person name="Turmel M."/>
        </authorList>
    </citation>
    <scope>NUCLEOTIDE SEQUENCE [LARGE SCALE GENOMIC DNA]</scope>
    <source>
        <strain evidence="2 3">RCC1871</strain>
    </source>
</reference>
<accession>A0AAX4P6P2</accession>
<sequence length="134" mass="15246">MEDEEAKAAQPQPTPASLKLRNYVPVENKAFDYVRVEAAKAASANLTELAQQKKVEGEEEEDLVAQGGTVSRVAVPEEDVVEVDVVRTANLKENWDLKRDVEKKLKRLERRTQQAMVELMREEEIGRQKSQLQQ</sequence>
<dbReference type="Pfam" id="PF08315">
    <property type="entry name" value="cwf18"/>
    <property type="match status" value="1"/>
</dbReference>
<proteinExistence type="predicted"/>
<evidence type="ECO:0000313" key="2">
    <source>
        <dbReference type="EMBL" id="WZN61947.1"/>
    </source>
</evidence>
<name>A0AAX4P6P2_9CHLO</name>
<dbReference type="AlphaFoldDB" id="A0AAX4P6P2"/>
<keyword evidence="1" id="KW-0175">Coiled coil</keyword>
<dbReference type="GO" id="GO:0005684">
    <property type="term" value="C:U2-type spliceosomal complex"/>
    <property type="evidence" value="ECO:0007669"/>
    <property type="project" value="TreeGrafter"/>
</dbReference>